<evidence type="ECO:0000256" key="4">
    <source>
        <dbReference type="SAM" id="Phobius"/>
    </source>
</evidence>
<dbReference type="PANTHER" id="PTHR31306:SF4">
    <property type="entry name" value="ALPHA-1,2-GALACTOSYLTRANSFERASE"/>
    <property type="match status" value="1"/>
</dbReference>
<dbReference type="GO" id="GO:0000139">
    <property type="term" value="C:Golgi membrane"/>
    <property type="evidence" value="ECO:0007669"/>
    <property type="project" value="TreeGrafter"/>
</dbReference>
<dbReference type="Gene3D" id="3.90.550.20">
    <property type="match status" value="1"/>
</dbReference>
<keyword evidence="6" id="KW-1185">Reference proteome</keyword>
<name>W7TZU7_9STRA</name>
<accession>W7TZU7</accession>
<dbReference type="InterPro" id="IPR007577">
    <property type="entry name" value="GlycoTrfase_DXD_sugar-bd_CS"/>
</dbReference>
<keyword evidence="3 5" id="KW-0808">Transferase</keyword>
<comment type="caution">
    <text evidence="5">The sequence shown here is derived from an EMBL/GenBank/DDBJ whole genome shotgun (WGS) entry which is preliminary data.</text>
</comment>
<keyword evidence="4" id="KW-0812">Transmembrane</keyword>
<dbReference type="InterPro" id="IPR029044">
    <property type="entry name" value="Nucleotide-diphossugar_trans"/>
</dbReference>
<feature type="transmembrane region" description="Helical" evidence="4">
    <location>
        <begin position="736"/>
        <end position="757"/>
    </location>
</feature>
<dbReference type="OrthoDB" id="407658at2759"/>
<sequence length="811" mass="91235">MARLIMRSAGGNYASLATNTSGVAHSRSHMSRFQATALVVVGLALLGYFFLADQIYLWVVTNEIGVMLHPASRGYCVYPALWMPFEEALALTPSSSRAPGFPPSTFLSPDHTSNIASHDGPSQGASRVTLVAVMGRRPRSEAGESATPAFKRLSDRLMALSLEQQQAYARFWGYDHLLWEGEEGDHAARLEGRPVAWGKLLALREALATHEYALYMDLDVALVQPLLSLEGFIARLESQGKDVLVAEDRHGVNTGVMLIRRSEWSLWFLEELWRVGASLVDCDCLFYYEQRAVHHALQTPQWREGYKWWTRHIPVVGWFRNSLRGHPPGPTLEELPLRWPNQSVVASDTELWRHVEVAPQCAWNAVDAYAEAEFVVHFAGQKGTRKEKLMEHYGRVAEARMEKVAKPLRARWERQGGKREGVKAGGEAAGEDRLRLLPLVHQTWKTHALGGAKQAWHMSWRRNGFEVRLRNDTECLEDIWRLCRATGDSEFMHAFEYLNPVQRADFWRYAVTWLDGGIYSDIDIGATPETALFFLEHGPVQGKEGAQAEGGGRQGMALAGIVENSPYDNVWGRMHWKVGMSPMYSRLPQLRQSFFYAQSGHPDLLLLMQGIKKMVLRWEGSGHMDLGRAYPKFTSAQLKDMEMTGALTLEMTGPGVWTDYMLAPLLRMKKESGGARMGRKGGQGKELNVEDERKAAELNKLRASSVILDTMAGYEIIRYGSMGSWKTDAHKADVRMWRNLLLFYLTPVLLALLMHSIRRRWRDEEKRRKARHDEMNGHEVVMGGGGGMIAASGGGPRKGGLLGMGDRDKVH</sequence>
<dbReference type="AlphaFoldDB" id="W7TZU7"/>
<organism evidence="5 6">
    <name type="scientific">Nannochloropsis gaditana</name>
    <dbReference type="NCBI Taxonomy" id="72520"/>
    <lineage>
        <taxon>Eukaryota</taxon>
        <taxon>Sar</taxon>
        <taxon>Stramenopiles</taxon>
        <taxon>Ochrophyta</taxon>
        <taxon>Eustigmatophyceae</taxon>
        <taxon>Eustigmatales</taxon>
        <taxon>Monodopsidaceae</taxon>
        <taxon>Nannochloropsis</taxon>
    </lineage>
</organism>
<keyword evidence="4" id="KW-1133">Transmembrane helix</keyword>
<dbReference type="EMBL" id="AZIL01000698">
    <property type="protein sequence ID" value="EWM26201.1"/>
    <property type="molecule type" value="Genomic_DNA"/>
</dbReference>
<dbReference type="GO" id="GO:0006487">
    <property type="term" value="P:protein N-linked glycosylation"/>
    <property type="evidence" value="ECO:0007669"/>
    <property type="project" value="TreeGrafter"/>
</dbReference>
<dbReference type="InterPro" id="IPR008630">
    <property type="entry name" value="Glyco_trans_34"/>
</dbReference>
<evidence type="ECO:0000313" key="6">
    <source>
        <dbReference type="Proteomes" id="UP000019335"/>
    </source>
</evidence>
<dbReference type="GO" id="GO:0016757">
    <property type="term" value="F:glycosyltransferase activity"/>
    <property type="evidence" value="ECO:0007669"/>
    <property type="project" value="UniProtKB-KW"/>
</dbReference>
<dbReference type="SUPFAM" id="SSF53448">
    <property type="entry name" value="Nucleotide-diphospho-sugar transferases"/>
    <property type="match status" value="2"/>
</dbReference>
<gene>
    <name evidence="5" type="ORF">Naga_100025g17</name>
</gene>
<dbReference type="Pfam" id="PF05637">
    <property type="entry name" value="Glyco_transf_34"/>
    <property type="match status" value="1"/>
</dbReference>
<keyword evidence="4" id="KW-0472">Membrane</keyword>
<evidence type="ECO:0000256" key="2">
    <source>
        <dbReference type="ARBA" id="ARBA00022676"/>
    </source>
</evidence>
<dbReference type="PANTHER" id="PTHR31306">
    <property type="entry name" value="ALPHA-1,6-MANNOSYLTRANSFERASE MNN11-RELATED"/>
    <property type="match status" value="1"/>
</dbReference>
<evidence type="ECO:0000313" key="5">
    <source>
        <dbReference type="EMBL" id="EWM26201.1"/>
    </source>
</evidence>
<dbReference type="Pfam" id="PF04488">
    <property type="entry name" value="Gly_transf_sug"/>
    <property type="match status" value="1"/>
</dbReference>
<comment type="similarity">
    <text evidence="1">Belongs to the glycosyltransferase 34 family.</text>
</comment>
<evidence type="ECO:0000256" key="3">
    <source>
        <dbReference type="ARBA" id="ARBA00022679"/>
    </source>
</evidence>
<keyword evidence="2 5" id="KW-0328">Glycosyltransferase</keyword>
<feature type="transmembrane region" description="Helical" evidence="4">
    <location>
        <begin position="35"/>
        <end position="59"/>
    </location>
</feature>
<dbReference type="Proteomes" id="UP000019335">
    <property type="component" value="Chromosome 9"/>
</dbReference>
<proteinExistence type="inferred from homology"/>
<evidence type="ECO:0000256" key="1">
    <source>
        <dbReference type="ARBA" id="ARBA00005664"/>
    </source>
</evidence>
<dbReference type="Gene3D" id="3.90.550.10">
    <property type="entry name" value="Spore Coat Polysaccharide Biosynthesis Protein SpsA, Chain A"/>
    <property type="match status" value="1"/>
</dbReference>
<protein>
    <submittedName>
        <fullName evidence="5">Subunit of golgi mannosyltransferase complex</fullName>
    </submittedName>
</protein>
<reference evidence="5 6" key="1">
    <citation type="journal article" date="2014" name="Mol. Plant">
        <title>Chromosome Scale Genome Assembly and Transcriptome Profiling of Nannochloropsis gaditana in Nitrogen Depletion.</title>
        <authorList>
            <person name="Corteggiani Carpinelli E."/>
            <person name="Telatin A."/>
            <person name="Vitulo N."/>
            <person name="Forcato C."/>
            <person name="D'Angelo M."/>
            <person name="Schiavon R."/>
            <person name="Vezzi A."/>
            <person name="Giacometti G.M."/>
            <person name="Morosinotto T."/>
            <person name="Valle G."/>
        </authorList>
    </citation>
    <scope>NUCLEOTIDE SEQUENCE [LARGE SCALE GENOMIC DNA]</scope>
    <source>
        <strain evidence="5 6">B-31</strain>
    </source>
</reference>